<feature type="signal peptide" evidence="1">
    <location>
        <begin position="1"/>
        <end position="22"/>
    </location>
</feature>
<dbReference type="EMBL" id="JABEXW010000096">
    <property type="protein sequence ID" value="KAF4971352.1"/>
    <property type="molecule type" value="Genomic_DNA"/>
</dbReference>
<dbReference type="GO" id="GO:0005737">
    <property type="term" value="C:cytoplasm"/>
    <property type="evidence" value="ECO:0007669"/>
    <property type="project" value="TreeGrafter"/>
</dbReference>
<feature type="chain" id="PRO_5034788542" description="DUF218 domain-containing protein" evidence="1">
    <location>
        <begin position="23"/>
        <end position="250"/>
    </location>
</feature>
<evidence type="ECO:0000313" key="3">
    <source>
        <dbReference type="Proteomes" id="UP000622797"/>
    </source>
</evidence>
<dbReference type="CDD" id="cd06259">
    <property type="entry name" value="YdcF-like"/>
    <property type="match status" value="1"/>
</dbReference>
<dbReference type="InterPro" id="IPR003848">
    <property type="entry name" value="DUF218"/>
</dbReference>
<evidence type="ECO:0000256" key="1">
    <source>
        <dbReference type="SAM" id="SignalP"/>
    </source>
</evidence>
<reference evidence="2" key="1">
    <citation type="journal article" date="2020" name="BMC Genomics">
        <title>Correction to: Identification and distribution of gene clusters required for synthesis of sphingolipid metabolism inhibitors in diverse species of the filamentous fungus Fusarium.</title>
        <authorList>
            <person name="Kim H.S."/>
            <person name="Lohmar J.M."/>
            <person name="Busman M."/>
            <person name="Brown D.W."/>
            <person name="Naumann T.A."/>
            <person name="Divon H.H."/>
            <person name="Lysoe E."/>
            <person name="Uhlig S."/>
            <person name="Proctor R.H."/>
        </authorList>
    </citation>
    <scope>NUCLEOTIDE SEQUENCE</scope>
    <source>
        <strain evidence="2">NRRL 20472</strain>
    </source>
</reference>
<name>A0A8H4U860_9HYPO</name>
<dbReference type="Proteomes" id="UP000622797">
    <property type="component" value="Unassembled WGS sequence"/>
</dbReference>
<dbReference type="OrthoDB" id="4347at2759"/>
<comment type="caution">
    <text evidence="2">The sequence shown here is derived from an EMBL/GenBank/DDBJ whole genome shotgun (WGS) entry which is preliminary data.</text>
</comment>
<evidence type="ECO:0000313" key="2">
    <source>
        <dbReference type="EMBL" id="KAF4971352.1"/>
    </source>
</evidence>
<evidence type="ECO:0008006" key="4">
    <source>
        <dbReference type="Google" id="ProtNLM"/>
    </source>
</evidence>
<sequence length="250" mass="27591">MPPTHLIIVCCHGVWLGGPTHGQYENEWLIADFQRGETPTFVQHIKAGVEAFAKDSPNSVLVFSGGPTRKESRISEAAGYKSIASENGYWGLLQDGDRNNRILSEDRALDSYHNVLFSLTLFHAHSKAWPSRITIVSHGFKKERLVDGHCSAIGFPLDCVTFIGIDPPGMAAVSKNQDKEDAMKGVGLALGEWKDDPHGRGESLAGKRAKRNPWSTRQGVFPREYCDYGGLVVKMENGSEVIDEEAARPW</sequence>
<keyword evidence="1" id="KW-0732">Signal</keyword>
<gene>
    <name evidence="2" type="ORF">FSARC_1784</name>
</gene>
<accession>A0A8H4U860</accession>
<dbReference type="PANTHER" id="PTHR28110:SF1">
    <property type="entry name" value="TRANSMEMBRANE PROTEIN"/>
    <property type="match status" value="1"/>
</dbReference>
<dbReference type="InterPro" id="IPR055323">
    <property type="entry name" value="C57A10.07/YOR238W"/>
</dbReference>
<keyword evidence="3" id="KW-1185">Reference proteome</keyword>
<reference evidence="2" key="2">
    <citation type="submission" date="2020-05" db="EMBL/GenBank/DDBJ databases">
        <authorList>
            <person name="Kim H.-S."/>
            <person name="Proctor R.H."/>
            <person name="Brown D.W."/>
        </authorList>
    </citation>
    <scope>NUCLEOTIDE SEQUENCE</scope>
    <source>
        <strain evidence="2">NRRL 20472</strain>
    </source>
</reference>
<dbReference type="AlphaFoldDB" id="A0A8H4U860"/>
<dbReference type="PANTHER" id="PTHR28110">
    <property type="entry name" value="TRANSMEMBRANE PROTEIN"/>
    <property type="match status" value="1"/>
</dbReference>
<organism evidence="2 3">
    <name type="scientific">Fusarium sarcochroum</name>
    <dbReference type="NCBI Taxonomy" id="1208366"/>
    <lineage>
        <taxon>Eukaryota</taxon>
        <taxon>Fungi</taxon>
        <taxon>Dikarya</taxon>
        <taxon>Ascomycota</taxon>
        <taxon>Pezizomycotina</taxon>
        <taxon>Sordariomycetes</taxon>
        <taxon>Hypocreomycetidae</taxon>
        <taxon>Hypocreales</taxon>
        <taxon>Nectriaceae</taxon>
        <taxon>Fusarium</taxon>
        <taxon>Fusarium lateritium species complex</taxon>
    </lineage>
</organism>
<proteinExistence type="predicted"/>
<protein>
    <recommendedName>
        <fullName evidence="4">DUF218 domain-containing protein</fullName>
    </recommendedName>
</protein>